<comment type="caution">
    <text evidence="1">The sequence shown here is derived from an EMBL/GenBank/DDBJ whole genome shotgun (WGS) entry which is preliminary data.</text>
</comment>
<dbReference type="EMBL" id="AHMY02000022">
    <property type="protein sequence ID" value="EKO16726.1"/>
    <property type="molecule type" value="Genomic_DNA"/>
</dbReference>
<dbReference type="AlphaFoldDB" id="A0A0E2B787"/>
<gene>
    <name evidence="1" type="ORF">LEP1GSC081_2632</name>
</gene>
<evidence type="ECO:0000313" key="1">
    <source>
        <dbReference type="EMBL" id="EKO16726.1"/>
    </source>
</evidence>
<protein>
    <submittedName>
        <fullName evidence="1">Uncharacterized protein</fullName>
    </submittedName>
</protein>
<sequence>MHQKRIKAWLVKHDRYDEEFKKNTVELLKRIHVCTCFKT</sequence>
<accession>A0A0E2B787</accession>
<organism evidence="1 2">
    <name type="scientific">Leptospira kirschneri str. H1</name>
    <dbReference type="NCBI Taxonomy" id="1049966"/>
    <lineage>
        <taxon>Bacteria</taxon>
        <taxon>Pseudomonadati</taxon>
        <taxon>Spirochaetota</taxon>
        <taxon>Spirochaetia</taxon>
        <taxon>Leptospirales</taxon>
        <taxon>Leptospiraceae</taxon>
        <taxon>Leptospira</taxon>
    </lineage>
</organism>
<evidence type="ECO:0000313" key="2">
    <source>
        <dbReference type="Proteomes" id="UP000006253"/>
    </source>
</evidence>
<name>A0A0E2B787_9LEPT</name>
<proteinExistence type="predicted"/>
<dbReference type="Proteomes" id="UP000006253">
    <property type="component" value="Unassembled WGS sequence"/>
</dbReference>
<reference evidence="1 2" key="1">
    <citation type="submission" date="2012-10" db="EMBL/GenBank/DDBJ databases">
        <authorList>
            <person name="Harkins D.M."/>
            <person name="Durkin A.S."/>
            <person name="Brinkac L.M."/>
            <person name="Selengut J.D."/>
            <person name="Sanka R."/>
            <person name="DePew J."/>
            <person name="Purushe J."/>
            <person name="Peacock S.J."/>
            <person name="Thaipadungpanit J."/>
            <person name="Wuthiekanun V.W."/>
            <person name="Day N.P."/>
            <person name="Vinetz J.M."/>
            <person name="Sutton G.G."/>
            <person name="Nelson W.C."/>
            <person name="Fouts D.E."/>
        </authorList>
    </citation>
    <scope>NUCLEOTIDE SEQUENCE [LARGE SCALE GENOMIC DNA]</scope>
    <source>
        <strain evidence="1 2">H1</strain>
    </source>
</reference>